<keyword evidence="4" id="KW-1185">Reference proteome</keyword>
<name>A0ABS5SDH8_9BACT</name>
<accession>A0ABS5SDH8</accession>
<dbReference type="CDD" id="cd05379">
    <property type="entry name" value="CAP_bacterial"/>
    <property type="match status" value="1"/>
</dbReference>
<gene>
    <name evidence="3" type="ORF">KI810_10185</name>
</gene>
<feature type="signal peptide" evidence="1">
    <location>
        <begin position="1"/>
        <end position="20"/>
    </location>
</feature>
<dbReference type="Proteomes" id="UP000756860">
    <property type="component" value="Unassembled WGS sequence"/>
</dbReference>
<organism evidence="3 4">
    <name type="scientific">Geomobilimonas luticola</name>
    <dbReference type="NCBI Taxonomy" id="1114878"/>
    <lineage>
        <taxon>Bacteria</taxon>
        <taxon>Pseudomonadati</taxon>
        <taxon>Thermodesulfobacteriota</taxon>
        <taxon>Desulfuromonadia</taxon>
        <taxon>Geobacterales</taxon>
        <taxon>Geobacteraceae</taxon>
        <taxon>Geomobilimonas</taxon>
    </lineage>
</organism>
<dbReference type="PANTHER" id="PTHR31157:SF1">
    <property type="entry name" value="SCP DOMAIN-CONTAINING PROTEIN"/>
    <property type="match status" value="1"/>
</dbReference>
<dbReference type="EMBL" id="JAHCVK010000003">
    <property type="protein sequence ID" value="MBT0653424.1"/>
    <property type="molecule type" value="Genomic_DNA"/>
</dbReference>
<evidence type="ECO:0000256" key="1">
    <source>
        <dbReference type="SAM" id="SignalP"/>
    </source>
</evidence>
<protein>
    <submittedName>
        <fullName evidence="3">CAP domain-containing protein</fullName>
    </submittedName>
</protein>
<feature type="chain" id="PRO_5047053969" evidence="1">
    <location>
        <begin position="21"/>
        <end position="208"/>
    </location>
</feature>
<proteinExistence type="predicted"/>
<keyword evidence="1" id="KW-0732">Signal</keyword>
<dbReference type="InterPro" id="IPR014044">
    <property type="entry name" value="CAP_dom"/>
</dbReference>
<feature type="domain" description="SCP" evidence="2">
    <location>
        <begin position="70"/>
        <end position="194"/>
    </location>
</feature>
<comment type="caution">
    <text evidence="3">The sequence shown here is derived from an EMBL/GenBank/DDBJ whole genome shotgun (WGS) entry which is preliminary data.</text>
</comment>
<reference evidence="3 4" key="1">
    <citation type="submission" date="2021-05" db="EMBL/GenBank/DDBJ databases">
        <title>The draft genome of Geobacter luticola JCM 17780.</title>
        <authorList>
            <person name="Xu Z."/>
            <person name="Masuda Y."/>
            <person name="Itoh H."/>
            <person name="Senoo K."/>
        </authorList>
    </citation>
    <scope>NUCLEOTIDE SEQUENCE [LARGE SCALE GENOMIC DNA]</scope>
    <source>
        <strain evidence="3 4">JCM 17780</strain>
    </source>
</reference>
<evidence type="ECO:0000313" key="4">
    <source>
        <dbReference type="Proteomes" id="UP000756860"/>
    </source>
</evidence>
<sequence>MRKLLLVVCTAIGLVTAVTAYGEAGLADQVLAEINLARTNPKAYAGFLREFRTQFRGKDYRQPGSPILIRTTEGAGAVDEAIRVLSRQKPLQPLSWSRGLAAAAAELVEDEGESGMTGHVGHTSGSPLERIERHGTWQGLIGESIGYGPDKARAMVMQLIIDDGVPDRGHRKSIFTPAYRTAGVACGPHPRYGNMCAIDFAAGFRERR</sequence>
<dbReference type="Pfam" id="PF00188">
    <property type="entry name" value="CAP"/>
    <property type="match status" value="1"/>
</dbReference>
<dbReference type="PANTHER" id="PTHR31157">
    <property type="entry name" value="SCP DOMAIN-CONTAINING PROTEIN"/>
    <property type="match status" value="1"/>
</dbReference>
<dbReference type="Gene3D" id="3.40.33.10">
    <property type="entry name" value="CAP"/>
    <property type="match status" value="1"/>
</dbReference>
<dbReference type="SUPFAM" id="SSF55797">
    <property type="entry name" value="PR-1-like"/>
    <property type="match status" value="1"/>
</dbReference>
<dbReference type="RefSeq" id="WP_214175421.1">
    <property type="nucleotide sequence ID" value="NZ_JAHCVK010000003.1"/>
</dbReference>
<dbReference type="InterPro" id="IPR035940">
    <property type="entry name" value="CAP_sf"/>
</dbReference>
<evidence type="ECO:0000313" key="3">
    <source>
        <dbReference type="EMBL" id="MBT0653424.1"/>
    </source>
</evidence>
<evidence type="ECO:0000259" key="2">
    <source>
        <dbReference type="Pfam" id="PF00188"/>
    </source>
</evidence>